<feature type="binding site" evidence="3">
    <location>
        <begin position="65"/>
        <end position="72"/>
    </location>
    <ligand>
        <name>substrate</name>
    </ligand>
</feature>
<dbReference type="Proteomes" id="UP000004394">
    <property type="component" value="Unassembled WGS sequence"/>
</dbReference>
<dbReference type="BioCyc" id="PMAR862515-HMP:GMOO-1024-MONOMER"/>
<accession>E0NS57</accession>
<dbReference type="Pfam" id="PF00300">
    <property type="entry name" value="His_Phos_1"/>
    <property type="match status" value="1"/>
</dbReference>
<feature type="active site" description="Tele-phosphohistidine intermediate" evidence="2">
    <location>
        <position position="66"/>
    </location>
</feature>
<proteinExistence type="predicted"/>
<evidence type="ECO:0000313" key="4">
    <source>
        <dbReference type="EMBL" id="EFM02020.1"/>
    </source>
</evidence>
<dbReference type="EMBL" id="AEEI01000034">
    <property type="protein sequence ID" value="EFM02020.1"/>
    <property type="molecule type" value="Genomic_DNA"/>
</dbReference>
<reference evidence="4" key="1">
    <citation type="submission" date="2010-07" db="EMBL/GenBank/DDBJ databases">
        <authorList>
            <person name="Muzny D."/>
            <person name="Qin X."/>
            <person name="Deng J."/>
            <person name="Jiang H."/>
            <person name="Liu Y."/>
            <person name="Qu J."/>
            <person name="Song X.-Z."/>
            <person name="Zhang L."/>
            <person name="Thornton R."/>
            <person name="Coyle M."/>
            <person name="Francisco L."/>
            <person name="Jackson L."/>
            <person name="Javaid M."/>
            <person name="Korchina V."/>
            <person name="Kovar C."/>
            <person name="Mata R."/>
            <person name="Mathew T."/>
            <person name="Ngo R."/>
            <person name="Nguyen L."/>
            <person name="Nguyen N."/>
            <person name="Okwuonu G."/>
            <person name="Ongeri F."/>
            <person name="Pham C."/>
            <person name="Simmons D."/>
            <person name="Wilczek-Boney K."/>
            <person name="Hale W."/>
            <person name="Jakkamsetti A."/>
            <person name="Pham P."/>
            <person name="Ruth R."/>
            <person name="San Lucas F."/>
            <person name="Warren J."/>
            <person name="Zhang J."/>
            <person name="Zhao Z."/>
            <person name="Zhou C."/>
            <person name="Zhu D."/>
            <person name="Lee S."/>
            <person name="Bess C."/>
            <person name="Blankenburg K."/>
            <person name="Forbes L."/>
            <person name="Fu Q."/>
            <person name="Gubbala S."/>
            <person name="Hirani K."/>
            <person name="Jayaseelan J.C."/>
            <person name="Lara F."/>
            <person name="Munidasa M."/>
            <person name="Palculict T."/>
            <person name="Patil S."/>
            <person name="Pu L.-L."/>
            <person name="Saada N."/>
            <person name="Tang L."/>
            <person name="Weissenberger G."/>
            <person name="Zhu Y."/>
            <person name="Hemphill L."/>
            <person name="Shang Y."/>
            <person name="Youmans B."/>
            <person name="Ayvaz T."/>
            <person name="Ross M."/>
            <person name="Santibanez J."/>
            <person name="Aqrawi P."/>
            <person name="Gross S."/>
            <person name="Joshi V."/>
            <person name="Fowler G."/>
            <person name="Nazareth L."/>
            <person name="Reid J."/>
            <person name="Worley K."/>
            <person name="Petrosino J."/>
            <person name="Highlander S."/>
            <person name="Gibbs R."/>
        </authorList>
    </citation>
    <scope>NUCLEOTIDE SEQUENCE [LARGE SCALE GENOMIC DNA]</scope>
    <source>
        <strain evidence="4">DSM 16973</strain>
    </source>
</reference>
<dbReference type="InterPro" id="IPR001345">
    <property type="entry name" value="PG/BPGM_mutase_AS"/>
</dbReference>
<protein>
    <submittedName>
        <fullName evidence="4">Phosphoglycerate mutase family protein</fullName>
    </submittedName>
</protein>
<dbReference type="CDD" id="cd07067">
    <property type="entry name" value="HP_PGM_like"/>
    <property type="match status" value="1"/>
</dbReference>
<feature type="active site" description="Proton donor/acceptor" evidence="2">
    <location>
        <position position="139"/>
    </location>
</feature>
<dbReference type="InterPro" id="IPR013078">
    <property type="entry name" value="His_Pase_superF_clade-1"/>
</dbReference>
<comment type="caution">
    <text evidence="4">The sequence shown here is derived from an EMBL/GenBank/DDBJ whole genome shotgun (WGS) entry which is preliminary data.</text>
</comment>
<name>E0NS57_9BACT</name>
<evidence type="ECO:0000256" key="1">
    <source>
        <dbReference type="ARBA" id="ARBA00022801"/>
    </source>
</evidence>
<dbReference type="InterPro" id="IPR029033">
    <property type="entry name" value="His_PPase_superfam"/>
</dbReference>
<dbReference type="InterPro" id="IPR051695">
    <property type="entry name" value="Phosphoglycerate_Mutase"/>
</dbReference>
<dbReference type="GO" id="GO:0005829">
    <property type="term" value="C:cytosol"/>
    <property type="evidence" value="ECO:0007669"/>
    <property type="project" value="TreeGrafter"/>
</dbReference>
<sequence length="225" mass="25885">MTFISFPFVGDIYADKSTNYLLYEQSFLYFCAEIHVPKGQKCINTHINGHHTNTENKMTRLWLVRHGETIDNVKQILQGQCQGELTEHGLQQACDVRDRLRDESIDAFLSSDLKRSIDTCRVIAEPHGKEVTTTPLLRERDWGDFTGAFIPDLKGRQWPENVETLDALRARAHKFLCFLRQTFPNCTVLAVGHGIINKAIQSVYFDKPMNEIMKMNNAEVRELLL</sequence>
<dbReference type="GO" id="GO:0004331">
    <property type="term" value="F:fructose-2,6-bisphosphate 2-phosphatase activity"/>
    <property type="evidence" value="ECO:0007669"/>
    <property type="project" value="TreeGrafter"/>
</dbReference>
<dbReference type="Gene3D" id="3.40.50.1240">
    <property type="entry name" value="Phosphoglycerate mutase-like"/>
    <property type="match status" value="1"/>
</dbReference>
<dbReference type="GO" id="GO:0043456">
    <property type="term" value="P:regulation of pentose-phosphate shunt"/>
    <property type="evidence" value="ECO:0007669"/>
    <property type="project" value="TreeGrafter"/>
</dbReference>
<dbReference type="HOGENOM" id="CLU_033323_9_4_10"/>
<evidence type="ECO:0000256" key="2">
    <source>
        <dbReference type="PIRSR" id="PIRSR613078-1"/>
    </source>
</evidence>
<dbReference type="PANTHER" id="PTHR46517">
    <property type="entry name" value="FRUCTOSE-2,6-BISPHOSPHATASE TIGAR"/>
    <property type="match status" value="1"/>
</dbReference>
<evidence type="ECO:0000256" key="3">
    <source>
        <dbReference type="PIRSR" id="PIRSR613078-2"/>
    </source>
</evidence>
<dbReference type="GO" id="GO:0045820">
    <property type="term" value="P:negative regulation of glycolytic process"/>
    <property type="evidence" value="ECO:0007669"/>
    <property type="project" value="TreeGrafter"/>
</dbReference>
<dbReference type="AlphaFoldDB" id="E0NS57"/>
<dbReference type="STRING" id="862515.HMPREF0658_1008"/>
<dbReference type="PROSITE" id="PS00175">
    <property type="entry name" value="PG_MUTASE"/>
    <property type="match status" value="1"/>
</dbReference>
<keyword evidence="5" id="KW-1185">Reference proteome</keyword>
<organism evidence="4 5">
    <name type="scientific">Hoylesella marshii DSM 16973 = JCM 13450</name>
    <dbReference type="NCBI Taxonomy" id="862515"/>
    <lineage>
        <taxon>Bacteria</taxon>
        <taxon>Pseudomonadati</taxon>
        <taxon>Bacteroidota</taxon>
        <taxon>Bacteroidia</taxon>
        <taxon>Bacteroidales</taxon>
        <taxon>Prevotellaceae</taxon>
        <taxon>Hoylesella</taxon>
    </lineage>
</organism>
<dbReference type="SMART" id="SM00855">
    <property type="entry name" value="PGAM"/>
    <property type="match status" value="1"/>
</dbReference>
<dbReference type="PANTHER" id="PTHR46517:SF1">
    <property type="entry name" value="FRUCTOSE-2,6-BISPHOSPHATASE TIGAR"/>
    <property type="match status" value="1"/>
</dbReference>
<dbReference type="SUPFAM" id="SSF53254">
    <property type="entry name" value="Phosphoglycerate mutase-like"/>
    <property type="match status" value="1"/>
</dbReference>
<dbReference type="eggNOG" id="COG0406">
    <property type="taxonomic scope" value="Bacteria"/>
</dbReference>
<gene>
    <name evidence="4" type="ORF">HMPREF0658_1008</name>
</gene>
<evidence type="ECO:0000313" key="5">
    <source>
        <dbReference type="Proteomes" id="UP000004394"/>
    </source>
</evidence>
<keyword evidence="1" id="KW-0378">Hydrolase</keyword>
<feature type="binding site" evidence="3">
    <location>
        <position position="115"/>
    </location>
    <ligand>
        <name>substrate</name>
    </ligand>
</feature>